<evidence type="ECO:0000256" key="1">
    <source>
        <dbReference type="ARBA" id="ARBA00022670"/>
    </source>
</evidence>
<evidence type="ECO:0000256" key="5">
    <source>
        <dbReference type="ARBA" id="ARBA00022759"/>
    </source>
</evidence>
<feature type="domain" description="Integrase zinc-binding" evidence="9">
    <location>
        <begin position="230"/>
        <end position="279"/>
    </location>
</feature>
<accession>A0A5B6WIR1</accession>
<sequence length="297" mass="34296">MFVLLSGNASYPVAALNTGKRCTQEMSRYHQIRMHDADVYKTAFKTHQRNYEFLVMPFGLTNAPSSFQAFMKAIFKPLFRKIIMHKLFVKKRKYSFGTEHVEYLGHVIAKRTVAMDNGKVDCVANWPMHTCIKDLRSFLGLTGYYRHFIKHLPTSLGAILQQKGKPIAFFNNGLGVRHQALSIYEKEMFVVLLAGSSNAAVDALLRNKSVLTGQDGRFLRSKGKIVTGSDEELRRALFRHFHVSAIRGHSDVYASRNRMASFFYWKGMNRDIMTWIRECFNHCLYQIEHGLRLIWTL</sequence>
<evidence type="ECO:0000313" key="11">
    <source>
        <dbReference type="Proteomes" id="UP000325315"/>
    </source>
</evidence>
<dbReference type="GO" id="GO:0006508">
    <property type="term" value="P:proteolysis"/>
    <property type="evidence" value="ECO:0007669"/>
    <property type="project" value="UniProtKB-KW"/>
</dbReference>
<dbReference type="PANTHER" id="PTHR37984">
    <property type="entry name" value="PROTEIN CBG26694"/>
    <property type="match status" value="1"/>
</dbReference>
<dbReference type="FunFam" id="3.10.10.10:FF:000007">
    <property type="entry name" value="Retrovirus-related Pol polyprotein from transposon 17.6-like Protein"/>
    <property type="match status" value="1"/>
</dbReference>
<keyword evidence="1" id="KW-0645">Protease</keyword>
<dbReference type="Gene3D" id="1.10.340.70">
    <property type="match status" value="1"/>
</dbReference>
<keyword evidence="4" id="KW-0540">Nuclease</keyword>
<reference evidence="10" key="1">
    <citation type="submission" date="2019-08" db="EMBL/GenBank/DDBJ databases">
        <authorList>
            <person name="Liu F."/>
        </authorList>
    </citation>
    <scope>NUCLEOTIDE SEQUENCE [LARGE SCALE GENOMIC DNA]</scope>
    <source>
        <strain evidence="10">PA1801</strain>
        <tissue evidence="10">Leaf</tissue>
    </source>
</reference>
<dbReference type="Gene3D" id="3.10.10.10">
    <property type="entry name" value="HIV Type 1 Reverse Transcriptase, subunit A, domain 1"/>
    <property type="match status" value="1"/>
</dbReference>
<keyword evidence="3" id="KW-0548">Nucleotidyltransferase</keyword>
<organism evidence="10 11">
    <name type="scientific">Gossypium australe</name>
    <dbReference type="NCBI Taxonomy" id="47621"/>
    <lineage>
        <taxon>Eukaryota</taxon>
        <taxon>Viridiplantae</taxon>
        <taxon>Streptophyta</taxon>
        <taxon>Embryophyta</taxon>
        <taxon>Tracheophyta</taxon>
        <taxon>Spermatophyta</taxon>
        <taxon>Magnoliopsida</taxon>
        <taxon>eudicotyledons</taxon>
        <taxon>Gunneridae</taxon>
        <taxon>Pentapetalae</taxon>
        <taxon>rosids</taxon>
        <taxon>malvids</taxon>
        <taxon>Malvales</taxon>
        <taxon>Malvaceae</taxon>
        <taxon>Malvoideae</taxon>
        <taxon>Gossypium</taxon>
    </lineage>
</organism>
<dbReference type="InterPro" id="IPR041588">
    <property type="entry name" value="Integrase_H2C2"/>
</dbReference>
<keyword evidence="6" id="KW-0378">Hydrolase</keyword>
<evidence type="ECO:0000256" key="4">
    <source>
        <dbReference type="ARBA" id="ARBA00022722"/>
    </source>
</evidence>
<dbReference type="InterPro" id="IPR043128">
    <property type="entry name" value="Rev_trsase/Diguanyl_cyclase"/>
</dbReference>
<keyword evidence="11" id="KW-1185">Reference proteome</keyword>
<dbReference type="Pfam" id="PF17921">
    <property type="entry name" value="Integrase_H2C2"/>
    <property type="match status" value="1"/>
</dbReference>
<comment type="caution">
    <text evidence="10">The sequence shown here is derived from an EMBL/GenBank/DDBJ whole genome shotgun (WGS) entry which is preliminary data.</text>
</comment>
<evidence type="ECO:0000256" key="2">
    <source>
        <dbReference type="ARBA" id="ARBA00022679"/>
    </source>
</evidence>
<protein>
    <submittedName>
        <fullName evidence="10">Reverse transcriptase</fullName>
    </submittedName>
</protein>
<keyword evidence="7 10" id="KW-0695">RNA-directed DNA polymerase</keyword>
<dbReference type="GO" id="GO:0004519">
    <property type="term" value="F:endonuclease activity"/>
    <property type="evidence" value="ECO:0007669"/>
    <property type="project" value="UniProtKB-KW"/>
</dbReference>
<dbReference type="AlphaFoldDB" id="A0A5B6WIR1"/>
<keyword evidence="2" id="KW-0808">Transferase</keyword>
<evidence type="ECO:0000259" key="9">
    <source>
        <dbReference type="Pfam" id="PF17921"/>
    </source>
</evidence>
<evidence type="ECO:0000256" key="6">
    <source>
        <dbReference type="ARBA" id="ARBA00022801"/>
    </source>
</evidence>
<keyword evidence="5" id="KW-0255">Endonuclease</keyword>
<name>A0A5B6WIR1_9ROSI</name>
<evidence type="ECO:0000256" key="7">
    <source>
        <dbReference type="ARBA" id="ARBA00022918"/>
    </source>
</evidence>
<dbReference type="Pfam" id="PF00078">
    <property type="entry name" value="RVT_1"/>
    <property type="match status" value="1"/>
</dbReference>
<feature type="domain" description="Reverse transcriptase" evidence="8">
    <location>
        <begin position="29"/>
        <end position="80"/>
    </location>
</feature>
<evidence type="ECO:0000259" key="8">
    <source>
        <dbReference type="Pfam" id="PF00078"/>
    </source>
</evidence>
<gene>
    <name evidence="10" type="ORF">EPI10_021195</name>
</gene>
<proteinExistence type="predicted"/>
<dbReference type="GO" id="GO:0008233">
    <property type="term" value="F:peptidase activity"/>
    <property type="evidence" value="ECO:0007669"/>
    <property type="project" value="UniProtKB-KW"/>
</dbReference>
<dbReference type="Gene3D" id="3.30.70.270">
    <property type="match status" value="2"/>
</dbReference>
<dbReference type="PANTHER" id="PTHR37984:SF5">
    <property type="entry name" value="PROTEIN NYNRIN-LIKE"/>
    <property type="match status" value="1"/>
</dbReference>
<dbReference type="InterPro" id="IPR000477">
    <property type="entry name" value="RT_dom"/>
</dbReference>
<dbReference type="Proteomes" id="UP000325315">
    <property type="component" value="Unassembled WGS sequence"/>
</dbReference>
<evidence type="ECO:0000313" key="10">
    <source>
        <dbReference type="EMBL" id="KAA3480782.1"/>
    </source>
</evidence>
<evidence type="ECO:0000256" key="3">
    <source>
        <dbReference type="ARBA" id="ARBA00022695"/>
    </source>
</evidence>
<dbReference type="InterPro" id="IPR043502">
    <property type="entry name" value="DNA/RNA_pol_sf"/>
</dbReference>
<dbReference type="SUPFAM" id="SSF56672">
    <property type="entry name" value="DNA/RNA polymerases"/>
    <property type="match status" value="1"/>
</dbReference>
<dbReference type="EMBL" id="SMMG02000003">
    <property type="protein sequence ID" value="KAA3480782.1"/>
    <property type="molecule type" value="Genomic_DNA"/>
</dbReference>
<dbReference type="GO" id="GO:0003964">
    <property type="term" value="F:RNA-directed DNA polymerase activity"/>
    <property type="evidence" value="ECO:0007669"/>
    <property type="project" value="UniProtKB-KW"/>
</dbReference>
<dbReference type="InterPro" id="IPR050951">
    <property type="entry name" value="Retrovirus_Pol_polyprotein"/>
</dbReference>